<evidence type="ECO:0000259" key="2">
    <source>
        <dbReference type="Pfam" id="PF16344"/>
    </source>
</evidence>
<dbReference type="Pfam" id="PF04773">
    <property type="entry name" value="FecR"/>
    <property type="match status" value="1"/>
</dbReference>
<dbReference type="Proteomes" id="UP000664369">
    <property type="component" value="Unassembled WGS sequence"/>
</dbReference>
<gene>
    <name evidence="3" type="ORF">J4E00_18410</name>
</gene>
<reference evidence="3 4" key="1">
    <citation type="submission" date="2021-03" db="EMBL/GenBank/DDBJ databases">
        <authorList>
            <person name="Kim M.K."/>
        </authorList>
    </citation>
    <scope>NUCLEOTIDE SEQUENCE [LARGE SCALE GENOMIC DNA]</scope>
    <source>
        <strain evidence="3 4">BT442</strain>
    </source>
</reference>
<dbReference type="PIRSF" id="PIRSF018266">
    <property type="entry name" value="FecR"/>
    <property type="match status" value="1"/>
</dbReference>
<dbReference type="PANTHER" id="PTHR30273">
    <property type="entry name" value="PERIPLASMIC SIGNAL SENSOR AND SIGMA FACTOR ACTIVATOR FECR-RELATED"/>
    <property type="match status" value="1"/>
</dbReference>
<dbReference type="InterPro" id="IPR032508">
    <property type="entry name" value="FecR_C"/>
</dbReference>
<dbReference type="InterPro" id="IPR006860">
    <property type="entry name" value="FecR"/>
</dbReference>
<comment type="caution">
    <text evidence="3">The sequence shown here is derived from an EMBL/GenBank/DDBJ whole genome shotgun (WGS) entry which is preliminary data.</text>
</comment>
<dbReference type="Gene3D" id="3.55.50.30">
    <property type="match status" value="1"/>
</dbReference>
<dbReference type="Pfam" id="PF16344">
    <property type="entry name" value="FecR_C"/>
    <property type="match status" value="1"/>
</dbReference>
<protein>
    <submittedName>
        <fullName evidence="3">FecR domain-containing protein</fullName>
    </submittedName>
</protein>
<evidence type="ECO:0000259" key="1">
    <source>
        <dbReference type="Pfam" id="PF04773"/>
    </source>
</evidence>
<feature type="domain" description="Protein FecR C-terminal" evidence="2">
    <location>
        <begin position="303"/>
        <end position="370"/>
    </location>
</feature>
<feature type="domain" description="FecR protein" evidence="1">
    <location>
        <begin position="159"/>
        <end position="248"/>
    </location>
</feature>
<evidence type="ECO:0000313" key="4">
    <source>
        <dbReference type="Proteomes" id="UP000664369"/>
    </source>
</evidence>
<evidence type="ECO:0000313" key="3">
    <source>
        <dbReference type="EMBL" id="MBO2011040.1"/>
    </source>
</evidence>
<dbReference type="EMBL" id="JAGETZ010000009">
    <property type="protein sequence ID" value="MBO2011040.1"/>
    <property type="molecule type" value="Genomic_DNA"/>
</dbReference>
<dbReference type="InterPro" id="IPR012373">
    <property type="entry name" value="Ferrdict_sens_TM"/>
</dbReference>
<dbReference type="Gene3D" id="2.60.120.1440">
    <property type="match status" value="1"/>
</dbReference>
<organism evidence="3 4">
    <name type="scientific">Hymenobacter negativus</name>
    <dbReference type="NCBI Taxonomy" id="2795026"/>
    <lineage>
        <taxon>Bacteria</taxon>
        <taxon>Pseudomonadati</taxon>
        <taxon>Bacteroidota</taxon>
        <taxon>Cytophagia</taxon>
        <taxon>Cytophagales</taxon>
        <taxon>Hymenobacteraceae</taxon>
        <taxon>Hymenobacter</taxon>
    </lineage>
</organism>
<name>A0ABS3QIG9_9BACT</name>
<accession>A0ABS3QIG9</accession>
<dbReference type="PANTHER" id="PTHR30273:SF2">
    <property type="entry name" value="PROTEIN FECR"/>
    <property type="match status" value="1"/>
</dbReference>
<sequence>MLIFYKKVGDEVRGNGKLADLLGRSPSNLLPTVTEAEFYLLLQRYLDGRCTPAEKAQVTQWYNQLHETDLRLLPSQDQQQVEAAIWQRLRLAPTKPKTAPRERQLVSDFWHRPQLRWAAVGLFVLGLSGLVPFVRHWQAAPIPVAATPVDGWMRHHNTTGRAQVFQLPDASRVTLQSGSTLRYSTALAGPRREVYLEGEAFFQVHKNPARPFLVFTSQVVTTVLGTSFDVKAYAGGAQALVAVREGKVSVQPRQDAQLDATPTHPSKAGVLLLPNQQVVYSVASHQLKKELVDKPAVLVPQAFDFEERPVTEVLAALEKAYGVAILYDKQKLAGCTVTITFYDEALFEKLGLLCKSLGAYYTLTDTQITIHSNGCEAAPTQPRN</sequence>
<proteinExistence type="predicted"/>
<keyword evidence="4" id="KW-1185">Reference proteome</keyword>